<dbReference type="PhylomeDB" id="B4I6J2"/>
<dbReference type="EMBL" id="CH480823">
    <property type="protein sequence ID" value="EDW56398.1"/>
    <property type="molecule type" value="Genomic_DNA"/>
</dbReference>
<evidence type="ECO:0000256" key="3">
    <source>
        <dbReference type="ARBA" id="ARBA00023180"/>
    </source>
</evidence>
<keyword evidence="9" id="KW-1185">Reference proteome</keyword>
<name>B4I6J2_DROSE</name>
<organism evidence="9">
    <name type="scientific">Drosophila sechellia</name>
    <name type="common">Fruit fly</name>
    <dbReference type="NCBI Taxonomy" id="7238"/>
    <lineage>
        <taxon>Eukaryota</taxon>
        <taxon>Metazoa</taxon>
        <taxon>Ecdysozoa</taxon>
        <taxon>Arthropoda</taxon>
        <taxon>Hexapoda</taxon>
        <taxon>Insecta</taxon>
        <taxon>Pterygota</taxon>
        <taxon>Neoptera</taxon>
        <taxon>Endopterygota</taxon>
        <taxon>Diptera</taxon>
        <taxon>Brachycera</taxon>
        <taxon>Muscomorpha</taxon>
        <taxon>Ephydroidea</taxon>
        <taxon>Drosophilidae</taxon>
        <taxon>Drosophila</taxon>
        <taxon>Sophophora</taxon>
    </lineage>
</organism>
<feature type="domain" description="Glycoside hydrolase family 31 N-terminal" evidence="7">
    <location>
        <begin position="77"/>
        <end position="273"/>
    </location>
</feature>
<dbReference type="KEGG" id="dse:6615251"/>
<evidence type="ECO:0000259" key="7">
    <source>
        <dbReference type="Pfam" id="PF13802"/>
    </source>
</evidence>
<dbReference type="STRING" id="7238.B4I6J2"/>
<protein>
    <submittedName>
        <fullName evidence="8">GM22612</fullName>
    </submittedName>
</protein>
<evidence type="ECO:0000256" key="5">
    <source>
        <dbReference type="SAM" id="MobiDB-lite"/>
    </source>
</evidence>
<accession>B4I6J2</accession>
<dbReference type="OMA" id="AQEQTFH"/>
<dbReference type="AlphaFoldDB" id="B4I6J2"/>
<feature type="region of interest" description="Disordered" evidence="5">
    <location>
        <begin position="176"/>
        <end position="198"/>
    </location>
</feature>
<evidence type="ECO:0000256" key="6">
    <source>
        <dbReference type="SAM" id="SignalP"/>
    </source>
</evidence>
<evidence type="ECO:0000313" key="9">
    <source>
        <dbReference type="Proteomes" id="UP000001292"/>
    </source>
</evidence>
<dbReference type="SMR" id="B4I6J2"/>
<keyword evidence="3" id="KW-0325">Glycoprotein</keyword>
<gene>
    <name evidence="8" type="primary">Dsec\GM22612</name>
    <name evidence="8" type="ORF">Dsec_GM22612</name>
</gene>
<dbReference type="PANTHER" id="PTHR22762">
    <property type="entry name" value="ALPHA-GLUCOSIDASE"/>
    <property type="match status" value="1"/>
</dbReference>
<keyword evidence="1 6" id="KW-0732">Signal</keyword>
<reference evidence="8 9" key="1">
    <citation type="journal article" date="2007" name="Nature">
        <title>Evolution of genes and genomes on the Drosophila phylogeny.</title>
        <authorList>
            <consortium name="Drosophila 12 Genomes Consortium"/>
            <person name="Clark A.G."/>
            <person name="Eisen M.B."/>
            <person name="Smith D.R."/>
            <person name="Bergman C.M."/>
            <person name="Oliver B."/>
            <person name="Markow T.A."/>
            <person name="Kaufman T.C."/>
            <person name="Kellis M."/>
            <person name="Gelbart W."/>
            <person name="Iyer V.N."/>
            <person name="Pollard D.A."/>
            <person name="Sackton T.B."/>
            <person name="Larracuente A.M."/>
            <person name="Singh N.D."/>
            <person name="Abad J.P."/>
            <person name="Abt D.N."/>
            <person name="Adryan B."/>
            <person name="Aguade M."/>
            <person name="Akashi H."/>
            <person name="Anderson W.W."/>
            <person name="Aquadro C.F."/>
            <person name="Ardell D.H."/>
            <person name="Arguello R."/>
            <person name="Artieri C.G."/>
            <person name="Barbash D.A."/>
            <person name="Barker D."/>
            <person name="Barsanti P."/>
            <person name="Batterham P."/>
            <person name="Batzoglou S."/>
            <person name="Begun D."/>
            <person name="Bhutkar A."/>
            <person name="Blanco E."/>
            <person name="Bosak S.A."/>
            <person name="Bradley R.K."/>
            <person name="Brand A.D."/>
            <person name="Brent M.R."/>
            <person name="Brooks A.N."/>
            <person name="Brown R.H."/>
            <person name="Butlin R.K."/>
            <person name="Caggese C."/>
            <person name="Calvi B.R."/>
            <person name="Bernardo de Carvalho A."/>
            <person name="Caspi A."/>
            <person name="Castrezana S."/>
            <person name="Celniker S.E."/>
            <person name="Chang J.L."/>
            <person name="Chapple C."/>
            <person name="Chatterji S."/>
            <person name="Chinwalla A."/>
            <person name="Civetta A."/>
            <person name="Clifton S.W."/>
            <person name="Comeron J.M."/>
            <person name="Costello J.C."/>
            <person name="Coyne J.A."/>
            <person name="Daub J."/>
            <person name="David R.G."/>
            <person name="Delcher A.L."/>
            <person name="Delehaunty K."/>
            <person name="Do C.B."/>
            <person name="Ebling H."/>
            <person name="Edwards K."/>
            <person name="Eickbush T."/>
            <person name="Evans J.D."/>
            <person name="Filipski A."/>
            <person name="Findeiss S."/>
            <person name="Freyhult E."/>
            <person name="Fulton L."/>
            <person name="Fulton R."/>
            <person name="Garcia A.C."/>
            <person name="Gardiner A."/>
            <person name="Garfield D.A."/>
            <person name="Garvin B.E."/>
            <person name="Gibson G."/>
            <person name="Gilbert D."/>
            <person name="Gnerre S."/>
            <person name="Godfrey J."/>
            <person name="Good R."/>
            <person name="Gotea V."/>
            <person name="Gravely B."/>
            <person name="Greenberg A.J."/>
            <person name="Griffiths-Jones S."/>
            <person name="Gross S."/>
            <person name="Guigo R."/>
            <person name="Gustafson E.A."/>
            <person name="Haerty W."/>
            <person name="Hahn M.W."/>
            <person name="Halligan D.L."/>
            <person name="Halpern A.L."/>
            <person name="Halter G.M."/>
            <person name="Han M.V."/>
            <person name="Heger A."/>
            <person name="Hillier L."/>
            <person name="Hinrichs A.S."/>
            <person name="Holmes I."/>
            <person name="Hoskins R.A."/>
            <person name="Hubisz M.J."/>
            <person name="Hultmark D."/>
            <person name="Huntley M.A."/>
            <person name="Jaffe D.B."/>
            <person name="Jagadeeshan S."/>
            <person name="Jeck W.R."/>
            <person name="Johnson J."/>
            <person name="Jones C.D."/>
            <person name="Jordan W.C."/>
            <person name="Karpen G.H."/>
            <person name="Kataoka E."/>
            <person name="Keightley P.D."/>
            <person name="Kheradpour P."/>
            <person name="Kirkness E.F."/>
            <person name="Koerich L.B."/>
            <person name="Kristiansen K."/>
            <person name="Kudrna D."/>
            <person name="Kulathinal R.J."/>
            <person name="Kumar S."/>
            <person name="Kwok R."/>
            <person name="Lander E."/>
            <person name="Langley C.H."/>
            <person name="Lapoint R."/>
            <person name="Lazzaro B.P."/>
            <person name="Lee S.J."/>
            <person name="Levesque L."/>
            <person name="Li R."/>
            <person name="Lin C.F."/>
            <person name="Lin M.F."/>
            <person name="Lindblad-Toh K."/>
            <person name="Llopart A."/>
            <person name="Long M."/>
            <person name="Low L."/>
            <person name="Lozovsky E."/>
            <person name="Lu J."/>
            <person name="Luo M."/>
            <person name="Machado C.A."/>
            <person name="Makalowski W."/>
            <person name="Marzo M."/>
            <person name="Matsuda M."/>
            <person name="Matzkin L."/>
            <person name="McAllister B."/>
            <person name="McBride C.S."/>
            <person name="McKernan B."/>
            <person name="McKernan K."/>
            <person name="Mendez-Lago M."/>
            <person name="Minx P."/>
            <person name="Mollenhauer M.U."/>
            <person name="Montooth K."/>
            <person name="Mount S.M."/>
            <person name="Mu X."/>
            <person name="Myers E."/>
            <person name="Negre B."/>
            <person name="Newfeld S."/>
            <person name="Nielsen R."/>
            <person name="Noor M.A."/>
            <person name="O'Grady P."/>
            <person name="Pachter L."/>
            <person name="Papaceit M."/>
            <person name="Parisi M.J."/>
            <person name="Parisi M."/>
            <person name="Parts L."/>
            <person name="Pedersen J.S."/>
            <person name="Pesole G."/>
            <person name="Phillippy A.M."/>
            <person name="Ponting C.P."/>
            <person name="Pop M."/>
            <person name="Porcelli D."/>
            <person name="Powell J.R."/>
            <person name="Prohaska S."/>
            <person name="Pruitt K."/>
            <person name="Puig M."/>
            <person name="Quesneville H."/>
            <person name="Ram K.R."/>
            <person name="Rand D."/>
            <person name="Rasmussen M.D."/>
            <person name="Reed L.K."/>
            <person name="Reenan R."/>
            <person name="Reily A."/>
            <person name="Remington K.A."/>
            <person name="Rieger T.T."/>
            <person name="Ritchie M.G."/>
            <person name="Robin C."/>
            <person name="Rogers Y.H."/>
            <person name="Rohde C."/>
            <person name="Rozas J."/>
            <person name="Rubenfield M.J."/>
            <person name="Ruiz A."/>
            <person name="Russo S."/>
            <person name="Salzberg S.L."/>
            <person name="Sanchez-Gracia A."/>
            <person name="Saranga D.J."/>
            <person name="Sato H."/>
            <person name="Schaeffer S.W."/>
            <person name="Schatz M.C."/>
            <person name="Schlenke T."/>
            <person name="Schwartz R."/>
            <person name="Segarra C."/>
            <person name="Singh R.S."/>
            <person name="Sirot L."/>
            <person name="Sirota M."/>
            <person name="Sisneros N.B."/>
            <person name="Smith C.D."/>
            <person name="Smith T.F."/>
            <person name="Spieth J."/>
            <person name="Stage D.E."/>
            <person name="Stark A."/>
            <person name="Stephan W."/>
            <person name="Strausberg R.L."/>
            <person name="Strempel S."/>
            <person name="Sturgill D."/>
            <person name="Sutton G."/>
            <person name="Sutton G.G."/>
            <person name="Tao W."/>
            <person name="Teichmann S."/>
            <person name="Tobari Y.N."/>
            <person name="Tomimura Y."/>
            <person name="Tsolas J.M."/>
            <person name="Valente V.L."/>
            <person name="Venter E."/>
            <person name="Venter J.C."/>
            <person name="Vicario S."/>
            <person name="Vieira F.G."/>
            <person name="Vilella A.J."/>
            <person name="Villasante A."/>
            <person name="Walenz B."/>
            <person name="Wang J."/>
            <person name="Wasserman M."/>
            <person name="Watts T."/>
            <person name="Wilson D."/>
            <person name="Wilson R.K."/>
            <person name="Wing R.A."/>
            <person name="Wolfner M.F."/>
            <person name="Wong A."/>
            <person name="Wong G.K."/>
            <person name="Wu C.I."/>
            <person name="Wu G."/>
            <person name="Yamamoto D."/>
            <person name="Yang H.P."/>
            <person name="Yang S.P."/>
            <person name="Yorke J.A."/>
            <person name="Yoshida K."/>
            <person name="Zdobnov E."/>
            <person name="Zhang P."/>
            <person name="Zhang Y."/>
            <person name="Zimin A.V."/>
            <person name="Baldwin J."/>
            <person name="Abdouelleil A."/>
            <person name="Abdulkadir J."/>
            <person name="Abebe A."/>
            <person name="Abera B."/>
            <person name="Abreu J."/>
            <person name="Acer S.C."/>
            <person name="Aftuck L."/>
            <person name="Alexander A."/>
            <person name="An P."/>
            <person name="Anderson E."/>
            <person name="Anderson S."/>
            <person name="Arachi H."/>
            <person name="Azer M."/>
            <person name="Bachantsang P."/>
            <person name="Barry A."/>
            <person name="Bayul T."/>
            <person name="Berlin A."/>
            <person name="Bessette D."/>
            <person name="Bloom T."/>
            <person name="Blye J."/>
            <person name="Boguslavskiy L."/>
            <person name="Bonnet C."/>
            <person name="Boukhgalter B."/>
            <person name="Bourzgui I."/>
            <person name="Brown A."/>
            <person name="Cahill P."/>
            <person name="Channer S."/>
            <person name="Cheshatsang Y."/>
            <person name="Chuda L."/>
            <person name="Citroen M."/>
            <person name="Collymore A."/>
            <person name="Cooke P."/>
            <person name="Costello M."/>
            <person name="D'Aco K."/>
            <person name="Daza R."/>
            <person name="De Haan G."/>
            <person name="DeGray S."/>
            <person name="DeMaso C."/>
            <person name="Dhargay N."/>
            <person name="Dooley K."/>
            <person name="Dooley E."/>
            <person name="Doricent M."/>
            <person name="Dorje P."/>
            <person name="Dorjee K."/>
            <person name="Dupes A."/>
            <person name="Elong R."/>
            <person name="Falk J."/>
            <person name="Farina A."/>
            <person name="Faro S."/>
            <person name="Ferguson D."/>
            <person name="Fisher S."/>
            <person name="Foley C.D."/>
            <person name="Franke A."/>
            <person name="Friedrich D."/>
            <person name="Gadbois L."/>
            <person name="Gearin G."/>
            <person name="Gearin C.R."/>
            <person name="Giannoukos G."/>
            <person name="Goode T."/>
            <person name="Graham J."/>
            <person name="Grandbois E."/>
            <person name="Grewal S."/>
            <person name="Gyaltsen K."/>
            <person name="Hafez N."/>
            <person name="Hagos B."/>
            <person name="Hall J."/>
            <person name="Henson C."/>
            <person name="Hollinger A."/>
            <person name="Honan T."/>
            <person name="Huard M.D."/>
            <person name="Hughes L."/>
            <person name="Hurhula B."/>
            <person name="Husby M.E."/>
            <person name="Kamat A."/>
            <person name="Kanga B."/>
            <person name="Kashin S."/>
            <person name="Khazanovich D."/>
            <person name="Kisner P."/>
            <person name="Lance K."/>
            <person name="Lara M."/>
            <person name="Lee W."/>
            <person name="Lennon N."/>
            <person name="Letendre F."/>
            <person name="LeVine R."/>
            <person name="Lipovsky A."/>
            <person name="Liu X."/>
            <person name="Liu J."/>
            <person name="Liu S."/>
            <person name="Lokyitsang T."/>
            <person name="Lokyitsang Y."/>
            <person name="Lubonja R."/>
            <person name="Lui A."/>
            <person name="MacDonald P."/>
            <person name="Magnisalis V."/>
            <person name="Maru K."/>
            <person name="Matthews C."/>
            <person name="McCusker W."/>
            <person name="McDonough S."/>
            <person name="Mehta T."/>
            <person name="Meldrim J."/>
            <person name="Meneus L."/>
            <person name="Mihai O."/>
            <person name="Mihalev A."/>
            <person name="Mihova T."/>
            <person name="Mittelman R."/>
            <person name="Mlenga V."/>
            <person name="Montmayeur A."/>
            <person name="Mulrain L."/>
            <person name="Navidi A."/>
            <person name="Naylor J."/>
            <person name="Negash T."/>
            <person name="Nguyen T."/>
            <person name="Nguyen N."/>
            <person name="Nicol R."/>
            <person name="Norbu C."/>
            <person name="Norbu N."/>
            <person name="Novod N."/>
            <person name="O'Neill B."/>
            <person name="Osman S."/>
            <person name="Markiewicz E."/>
            <person name="Oyono O.L."/>
            <person name="Patti C."/>
            <person name="Phunkhang P."/>
            <person name="Pierre F."/>
            <person name="Priest M."/>
            <person name="Raghuraman S."/>
            <person name="Rege F."/>
            <person name="Reyes R."/>
            <person name="Rise C."/>
            <person name="Rogov P."/>
            <person name="Ross K."/>
            <person name="Ryan E."/>
            <person name="Settipalli S."/>
            <person name="Shea T."/>
            <person name="Sherpa N."/>
            <person name="Shi L."/>
            <person name="Shih D."/>
            <person name="Sparrow T."/>
            <person name="Spaulding J."/>
            <person name="Stalker J."/>
            <person name="Stange-Thomann N."/>
            <person name="Stavropoulos S."/>
            <person name="Stone C."/>
            <person name="Strader C."/>
            <person name="Tesfaye S."/>
            <person name="Thomson T."/>
            <person name="Thoulutsang Y."/>
            <person name="Thoulutsang D."/>
            <person name="Topham K."/>
            <person name="Topping I."/>
            <person name="Tsamla T."/>
            <person name="Vassiliev H."/>
            <person name="Vo A."/>
            <person name="Wangchuk T."/>
            <person name="Wangdi T."/>
            <person name="Weiand M."/>
            <person name="Wilkinson J."/>
            <person name="Wilson A."/>
            <person name="Yadav S."/>
            <person name="Young G."/>
            <person name="Yu Q."/>
            <person name="Zembek L."/>
            <person name="Zhong D."/>
            <person name="Zimmer A."/>
            <person name="Zwirko Z."/>
            <person name="Jaffe D.B."/>
            <person name="Alvarez P."/>
            <person name="Brockman W."/>
            <person name="Butler J."/>
            <person name="Chin C."/>
            <person name="Gnerre S."/>
            <person name="Grabherr M."/>
            <person name="Kleber M."/>
            <person name="Mauceli E."/>
            <person name="MacCallum I."/>
        </authorList>
    </citation>
    <scope>NUCLEOTIDE SEQUENCE [LARGE SCALE GENOMIC DNA]</scope>
    <source>
        <strain evidence="9">Rob3c / Tucson 14021-0248.25</strain>
    </source>
</reference>
<dbReference type="Pfam" id="PF13802">
    <property type="entry name" value="Gal_mutarotas_2"/>
    <property type="match status" value="1"/>
</dbReference>
<dbReference type="HOGENOM" id="CLU_000631_6_0_1"/>
<dbReference type="Proteomes" id="UP000001292">
    <property type="component" value="Unassembled WGS sequence"/>
</dbReference>
<evidence type="ECO:0000256" key="1">
    <source>
        <dbReference type="ARBA" id="ARBA00022729"/>
    </source>
</evidence>
<dbReference type="GO" id="GO:0090599">
    <property type="term" value="F:alpha-glucosidase activity"/>
    <property type="evidence" value="ECO:0007669"/>
    <property type="project" value="TreeGrafter"/>
</dbReference>
<feature type="signal peptide" evidence="6">
    <location>
        <begin position="1"/>
        <end position="20"/>
    </location>
</feature>
<feature type="chain" id="PRO_5002806775" evidence="6">
    <location>
        <begin position="21"/>
        <end position="285"/>
    </location>
</feature>
<evidence type="ECO:0000256" key="2">
    <source>
        <dbReference type="ARBA" id="ARBA00022801"/>
    </source>
</evidence>
<proteinExistence type="predicted"/>
<dbReference type="Gene3D" id="2.60.40.1760">
    <property type="entry name" value="glycosyl hydrolase (family 31)"/>
    <property type="match status" value="1"/>
</dbReference>
<dbReference type="GO" id="GO:0006491">
    <property type="term" value="P:N-glycan processing"/>
    <property type="evidence" value="ECO:0007669"/>
    <property type="project" value="TreeGrafter"/>
</dbReference>
<evidence type="ECO:0000256" key="4">
    <source>
        <dbReference type="ARBA" id="ARBA00023295"/>
    </source>
</evidence>
<evidence type="ECO:0000313" key="8">
    <source>
        <dbReference type="EMBL" id="EDW56398.1"/>
    </source>
</evidence>
<dbReference type="InterPro" id="IPR025887">
    <property type="entry name" value="Glyco_hydro_31_N_dom"/>
</dbReference>
<sequence length="285" mass="32238">MRFALAIVAIIWAFFVLADGVDPGNFKTCEQSSFCRRSRKIQGSGSKYALIPGTLNTYADSLTADLVNKENHHQFAFKLEALEGSTFRLQIDEKQPLRPRYRVEHALKGPTQAGRIRVQRETDGEIVITSEKNKAVIHGDPFRIDFFENDVLVVSVNAKNWLYFEHLRQKAQEQTFHPPENENQQEQDAAVETPKAADTIDDPGAWEENFKSHHDSKPYGPEAVALDFSFPAAKVLCGIPEHADSFILKSTSGTDPYRLYYLDVFEYIVDSKMVSIWLSAGYLCS</sequence>
<keyword evidence="4" id="KW-0326">Glycosidase</keyword>
<keyword evidence="2" id="KW-0378">Hydrolase</keyword>
<dbReference type="PANTHER" id="PTHR22762:SF54">
    <property type="entry name" value="BCDNA.GH04962"/>
    <property type="match status" value="1"/>
</dbReference>